<proteinExistence type="predicted"/>
<dbReference type="RefSeq" id="WP_253752775.1">
    <property type="nucleotide sequence ID" value="NZ_BAABKA010000008.1"/>
</dbReference>
<comment type="caution">
    <text evidence="1">The sequence shown here is derived from an EMBL/GenBank/DDBJ whole genome shotgun (WGS) entry which is preliminary data.</text>
</comment>
<keyword evidence="2" id="KW-1185">Reference proteome</keyword>
<sequence>MIEVEIRAGALELRHAPWTRPFVGRATTRVPLGAIREVRLVERPLAEARGLRRGLVVSGRLKLGVWTGWDRVKRLVCARRAPGLRIVLDRRIAGVDELVFSVDAAGRLRAGIAGARA</sequence>
<gene>
    <name evidence="1" type="ORF">HD597_009216</name>
</gene>
<protein>
    <submittedName>
        <fullName evidence="1">Uncharacterized protein</fullName>
    </submittedName>
</protein>
<name>A0A9X2GNH2_9ACTN</name>
<reference evidence="1" key="1">
    <citation type="submission" date="2022-06" db="EMBL/GenBank/DDBJ databases">
        <title>Sequencing the genomes of 1000 actinobacteria strains.</title>
        <authorList>
            <person name="Klenk H.-P."/>
        </authorList>
    </citation>
    <scope>NUCLEOTIDE SEQUENCE</scope>
    <source>
        <strain evidence="1">DSM 46694</strain>
    </source>
</reference>
<dbReference type="AlphaFoldDB" id="A0A9X2GNH2"/>
<evidence type="ECO:0000313" key="2">
    <source>
        <dbReference type="Proteomes" id="UP001139648"/>
    </source>
</evidence>
<dbReference type="Proteomes" id="UP001139648">
    <property type="component" value="Unassembled WGS sequence"/>
</dbReference>
<dbReference type="EMBL" id="JAMZEB010000002">
    <property type="protein sequence ID" value="MCP2362196.1"/>
    <property type="molecule type" value="Genomic_DNA"/>
</dbReference>
<accession>A0A9X2GNH2</accession>
<organism evidence="1 2">
    <name type="scientific">Nonomuraea thailandensis</name>
    <dbReference type="NCBI Taxonomy" id="1188745"/>
    <lineage>
        <taxon>Bacteria</taxon>
        <taxon>Bacillati</taxon>
        <taxon>Actinomycetota</taxon>
        <taxon>Actinomycetes</taxon>
        <taxon>Streptosporangiales</taxon>
        <taxon>Streptosporangiaceae</taxon>
        <taxon>Nonomuraea</taxon>
    </lineage>
</organism>
<evidence type="ECO:0000313" key="1">
    <source>
        <dbReference type="EMBL" id="MCP2362196.1"/>
    </source>
</evidence>